<reference evidence="2 3" key="1">
    <citation type="journal article" date="2018" name="Evol. Lett.">
        <title>Horizontal gene cluster transfer increased hallucinogenic mushroom diversity.</title>
        <authorList>
            <person name="Reynolds H.T."/>
            <person name="Vijayakumar V."/>
            <person name="Gluck-Thaler E."/>
            <person name="Korotkin H.B."/>
            <person name="Matheny P.B."/>
            <person name="Slot J.C."/>
        </authorList>
    </citation>
    <scope>NUCLEOTIDE SEQUENCE [LARGE SCALE GENOMIC DNA]</scope>
    <source>
        <strain evidence="2 3">2629</strain>
    </source>
</reference>
<feature type="region of interest" description="Disordered" evidence="1">
    <location>
        <begin position="410"/>
        <end position="429"/>
    </location>
</feature>
<keyword evidence="3" id="KW-1185">Reference proteome</keyword>
<evidence type="ECO:0008006" key="4">
    <source>
        <dbReference type="Google" id="ProtNLM"/>
    </source>
</evidence>
<dbReference type="EMBL" id="NHTK01001057">
    <property type="protein sequence ID" value="PPR03544.1"/>
    <property type="molecule type" value="Genomic_DNA"/>
</dbReference>
<evidence type="ECO:0000256" key="1">
    <source>
        <dbReference type="SAM" id="MobiDB-lite"/>
    </source>
</evidence>
<dbReference type="CDD" id="cd09917">
    <property type="entry name" value="F-box_SF"/>
    <property type="match status" value="1"/>
</dbReference>
<dbReference type="OrthoDB" id="3068363at2759"/>
<gene>
    <name evidence="2" type="ORF">CVT24_007031</name>
</gene>
<comment type="caution">
    <text evidence="2">The sequence shown here is derived from an EMBL/GenBank/DDBJ whole genome shotgun (WGS) entry which is preliminary data.</text>
</comment>
<evidence type="ECO:0000313" key="2">
    <source>
        <dbReference type="EMBL" id="PPR03544.1"/>
    </source>
</evidence>
<name>A0A409YLT2_9AGAR</name>
<sequence>MPILTRRGQKKAHREEAVARFAVGQTLAPTVPVEILTEIISYILSLPVDAPYFAPGYDIDNSRDELLPPRQLRRTITLHSLSQTCRLWRRLLENEDLASYVNRYMRVALVPSSKTKALPALVECLDALPNLKALAFHFVNPRIAAIVGKAFEGHVYPHLQTLAIKEEAARLFPCFPGITKLVLIERGYGNGGSDKLLQMVAKTNTVFTEIRAIDGFKLFVPSDHDVILKHMPNLRFVGFTSNASQVQTMEATYRFLSKLQKLDTIRLYVWSSSQSPNFFVDQAIGHATLMFEKSKEQRKDDVDRRIFVHSFSGRWTKIIHIRCSTMIAVSTLFLATLVFNAATVLGAPVRITPASALESRSVPVVNAVPVPRANIVEVPVQRRSNMGRLTRRSARLNTRQEEEDINLPRGFVDVTPEPQPEKRHHPAGKTEGEIVRRFPRRVYAEYYGKREPATKIKETTIVVEKTTIHDTPYDAMAANMHKAVTHVSNVHNVNNLHTTNNNIHQQPPHVVNSHQQGGQLPPDLLAMVLNGQMGTVMSMGSHTTTIINDPGATPAPMMGGMAGMNNNMAMGGADTAAAAAASPSVDPLAPAAAATPAVAAAVVPPAAGAVTPPAGTDPALAAVAAPVAPATPPAEVAAVTPPAGAEVTPPAVTARTPTYATPGIVIYSREPVLENGPEVRSAQPSTEPILKRSISFSGASWASAVRRGFKQ</sequence>
<dbReference type="AlphaFoldDB" id="A0A409YLT2"/>
<proteinExistence type="predicted"/>
<organism evidence="2 3">
    <name type="scientific">Panaeolus cyanescens</name>
    <dbReference type="NCBI Taxonomy" id="181874"/>
    <lineage>
        <taxon>Eukaryota</taxon>
        <taxon>Fungi</taxon>
        <taxon>Dikarya</taxon>
        <taxon>Basidiomycota</taxon>
        <taxon>Agaricomycotina</taxon>
        <taxon>Agaricomycetes</taxon>
        <taxon>Agaricomycetidae</taxon>
        <taxon>Agaricales</taxon>
        <taxon>Agaricineae</taxon>
        <taxon>Galeropsidaceae</taxon>
        <taxon>Panaeolus</taxon>
    </lineage>
</organism>
<dbReference type="InParanoid" id="A0A409YLT2"/>
<evidence type="ECO:0000313" key="3">
    <source>
        <dbReference type="Proteomes" id="UP000284842"/>
    </source>
</evidence>
<dbReference type="Proteomes" id="UP000284842">
    <property type="component" value="Unassembled WGS sequence"/>
</dbReference>
<protein>
    <recommendedName>
        <fullName evidence="4">F-box domain-containing protein</fullName>
    </recommendedName>
</protein>
<accession>A0A409YLT2</accession>